<gene>
    <name evidence="2" type="ORF">ACFO0N_02165</name>
</gene>
<feature type="transmembrane region" description="Helical" evidence="1">
    <location>
        <begin position="118"/>
        <end position="142"/>
    </location>
</feature>
<evidence type="ECO:0000313" key="3">
    <source>
        <dbReference type="Proteomes" id="UP001595921"/>
    </source>
</evidence>
<keyword evidence="1" id="KW-0472">Membrane</keyword>
<dbReference type="EMBL" id="JBHSDS010000002">
    <property type="protein sequence ID" value="MFC4356748.1"/>
    <property type="molecule type" value="Genomic_DNA"/>
</dbReference>
<organism evidence="2 3">
    <name type="scientific">Halobium salinum</name>
    <dbReference type="NCBI Taxonomy" id="1364940"/>
    <lineage>
        <taxon>Archaea</taxon>
        <taxon>Methanobacteriati</taxon>
        <taxon>Methanobacteriota</taxon>
        <taxon>Stenosarchaea group</taxon>
        <taxon>Halobacteria</taxon>
        <taxon>Halobacteriales</taxon>
        <taxon>Haloferacaceae</taxon>
        <taxon>Halobium</taxon>
    </lineage>
</organism>
<dbReference type="AlphaFoldDB" id="A0ABD5P7P3"/>
<keyword evidence="1" id="KW-1133">Transmembrane helix</keyword>
<protein>
    <submittedName>
        <fullName evidence="2">Uncharacterized protein</fullName>
    </submittedName>
</protein>
<feature type="transmembrane region" description="Helical" evidence="1">
    <location>
        <begin position="203"/>
        <end position="223"/>
    </location>
</feature>
<evidence type="ECO:0000313" key="2">
    <source>
        <dbReference type="EMBL" id="MFC4356748.1"/>
    </source>
</evidence>
<reference evidence="2 3" key="1">
    <citation type="journal article" date="2019" name="Int. J. Syst. Evol. Microbiol.">
        <title>The Global Catalogue of Microorganisms (GCM) 10K type strain sequencing project: providing services to taxonomists for standard genome sequencing and annotation.</title>
        <authorList>
            <consortium name="The Broad Institute Genomics Platform"/>
            <consortium name="The Broad Institute Genome Sequencing Center for Infectious Disease"/>
            <person name="Wu L."/>
            <person name="Ma J."/>
        </authorList>
    </citation>
    <scope>NUCLEOTIDE SEQUENCE [LARGE SCALE GENOMIC DNA]</scope>
    <source>
        <strain evidence="2 3">CGMCC 1.12553</strain>
    </source>
</reference>
<comment type="caution">
    <text evidence="2">The sequence shown here is derived from an EMBL/GenBank/DDBJ whole genome shotgun (WGS) entry which is preliminary data.</text>
</comment>
<feature type="transmembrane region" description="Helical" evidence="1">
    <location>
        <begin position="314"/>
        <end position="337"/>
    </location>
</feature>
<dbReference type="RefSeq" id="WP_267625184.1">
    <property type="nucleotide sequence ID" value="NZ_JAODIW010000010.1"/>
</dbReference>
<dbReference type="Proteomes" id="UP001595921">
    <property type="component" value="Unassembled WGS sequence"/>
</dbReference>
<feature type="transmembrane region" description="Helical" evidence="1">
    <location>
        <begin position="93"/>
        <end position="112"/>
    </location>
</feature>
<feature type="transmembrane region" description="Helical" evidence="1">
    <location>
        <begin position="396"/>
        <end position="419"/>
    </location>
</feature>
<proteinExistence type="predicted"/>
<feature type="transmembrane region" description="Helical" evidence="1">
    <location>
        <begin position="431"/>
        <end position="452"/>
    </location>
</feature>
<sequence>MDSLRRRVGRHLASARLLTALFASVLLAALAGSAAAHQVGTRFDAPLPLSLLFAGAGATVATTALLLGRVGDAPTWRRRLLSVPADVARPLRLVARVWFLLVVGAAVLDGVFGPRAPLANAATLVVWPLWLKGLGLVSVLVGSPWRTLSPARTLYEGLAWLEGEELRFTPYPERLAEWPAVVGFVVLVGVVENLTVVPARPRLTAAVVVGYVLVTLLGGVAFGREWFERADPLAVLYRLLGRVAPITISRTDDGGWTVDARVPWQGCLDRVTPATAAFVVAAVYTVSFDGFAESTAYQSLFFATRRALGVGPSVSVALFALGLGGFLLTFVAVARLAGRAGGFDHPATTLAASVVPIAAAYEVAHTYSYVLTYLGQLPRALGLGTVDPLFFLSLPAFWASQVALVVAGHVVAVVAAHEAVERRVGADRRALVAHAPLVVLMVGYTVLSLWIVSRPVAA</sequence>
<feature type="transmembrane region" description="Helical" evidence="1">
    <location>
        <begin position="175"/>
        <end position="191"/>
    </location>
</feature>
<feature type="transmembrane region" description="Helical" evidence="1">
    <location>
        <begin position="52"/>
        <end position="72"/>
    </location>
</feature>
<evidence type="ECO:0000256" key="1">
    <source>
        <dbReference type="SAM" id="Phobius"/>
    </source>
</evidence>
<keyword evidence="3" id="KW-1185">Reference proteome</keyword>
<name>A0ABD5P7P3_9EURY</name>
<keyword evidence="1" id="KW-0812">Transmembrane</keyword>
<accession>A0ABD5P7P3</accession>